<evidence type="ECO:0000256" key="1">
    <source>
        <dbReference type="ARBA" id="ARBA00000707"/>
    </source>
</evidence>
<dbReference type="FunFam" id="3.90.70.80:FF:000007">
    <property type="entry name" value="OTU domain-containing protein"/>
    <property type="match status" value="1"/>
</dbReference>
<evidence type="ECO:0000313" key="5">
    <source>
        <dbReference type="EMBL" id="KAB1213003.1"/>
    </source>
</evidence>
<dbReference type="PANTHER" id="PTHR13312:SF6">
    <property type="entry name" value="UBIQUITIN THIOESTERASE OTU"/>
    <property type="match status" value="1"/>
</dbReference>
<dbReference type="GO" id="GO:0036503">
    <property type="term" value="P:ERAD pathway"/>
    <property type="evidence" value="ECO:0007669"/>
    <property type="project" value="TreeGrafter"/>
</dbReference>
<dbReference type="Gene3D" id="3.90.70.80">
    <property type="match status" value="1"/>
</dbReference>
<evidence type="ECO:0000259" key="4">
    <source>
        <dbReference type="PROSITE" id="PS50802"/>
    </source>
</evidence>
<organism evidence="5 6">
    <name type="scientific">Morella rubra</name>
    <name type="common">Chinese bayberry</name>
    <dbReference type="NCBI Taxonomy" id="262757"/>
    <lineage>
        <taxon>Eukaryota</taxon>
        <taxon>Viridiplantae</taxon>
        <taxon>Streptophyta</taxon>
        <taxon>Embryophyta</taxon>
        <taxon>Tracheophyta</taxon>
        <taxon>Spermatophyta</taxon>
        <taxon>Magnoliopsida</taxon>
        <taxon>eudicotyledons</taxon>
        <taxon>Gunneridae</taxon>
        <taxon>Pentapetalae</taxon>
        <taxon>rosids</taxon>
        <taxon>fabids</taxon>
        <taxon>Fagales</taxon>
        <taxon>Myricaceae</taxon>
        <taxon>Morella</taxon>
    </lineage>
</organism>
<dbReference type="SUPFAM" id="SSF54001">
    <property type="entry name" value="Cysteine proteinases"/>
    <property type="match status" value="1"/>
</dbReference>
<comment type="caution">
    <text evidence="5">The sequence shown here is derived from an EMBL/GenBank/DDBJ whole genome shotgun (WGS) entry which is preliminary data.</text>
</comment>
<name>A0A6A1VJV7_9ROSI</name>
<feature type="domain" description="OTU" evidence="4">
    <location>
        <begin position="2"/>
        <end position="140"/>
    </location>
</feature>
<dbReference type="Proteomes" id="UP000516437">
    <property type="component" value="Chromosome 5"/>
</dbReference>
<dbReference type="InterPro" id="IPR047947">
    <property type="entry name" value="OTU4_OTU"/>
</dbReference>
<proteinExistence type="predicted"/>
<keyword evidence="6" id="KW-1185">Reference proteome</keyword>
<comment type="subcellular location">
    <subcellularLocation>
        <location evidence="3">Cytoplasm</location>
    </subcellularLocation>
</comment>
<evidence type="ECO:0000313" key="6">
    <source>
        <dbReference type="Proteomes" id="UP000516437"/>
    </source>
</evidence>
<dbReference type="InterPro" id="IPR038765">
    <property type="entry name" value="Papain-like_cys_pep_sf"/>
</dbReference>
<protein>
    <recommendedName>
        <fullName evidence="3">Ubiquitin thioesterase OTU</fullName>
        <ecNumber evidence="3">3.4.19.12</ecNumber>
    </recommendedName>
</protein>
<keyword evidence="3" id="KW-0645">Protease</keyword>
<dbReference type="EMBL" id="RXIC02000023">
    <property type="protein sequence ID" value="KAB1213003.1"/>
    <property type="molecule type" value="Genomic_DNA"/>
</dbReference>
<evidence type="ECO:0000256" key="3">
    <source>
        <dbReference type="RuleBase" id="RU367104"/>
    </source>
</evidence>
<dbReference type="GO" id="GO:0005634">
    <property type="term" value="C:nucleus"/>
    <property type="evidence" value="ECO:0007669"/>
    <property type="project" value="TreeGrafter"/>
</dbReference>
<dbReference type="CDD" id="cd22760">
    <property type="entry name" value="OTU_plant_OTU4-like"/>
    <property type="match status" value="1"/>
</dbReference>
<sequence length="148" mass="16795">MDHGLGIPGDGRCLFRSVVQGTCLRAGKPSPSERLQKELADELRSKVADEFIKRRKDTEWFLEGDFDSYVVQMRQPHIWGGEPELLMASHVLQMPITVFMKDENSGSLKIIAEYGQEYGKDKPIWVLYHGYGHYDALRNPIGAAESKL</sequence>
<dbReference type="GO" id="GO:0005829">
    <property type="term" value="C:cytosol"/>
    <property type="evidence" value="ECO:0007669"/>
    <property type="project" value="TreeGrafter"/>
</dbReference>
<evidence type="ECO:0000256" key="2">
    <source>
        <dbReference type="ARBA" id="ARBA00022801"/>
    </source>
</evidence>
<reference evidence="5 6" key="1">
    <citation type="journal article" date="2019" name="Plant Biotechnol. J.">
        <title>The red bayberry genome and genetic basis of sex determination.</title>
        <authorList>
            <person name="Jia H.M."/>
            <person name="Jia H.J."/>
            <person name="Cai Q.L."/>
            <person name="Wang Y."/>
            <person name="Zhao H.B."/>
            <person name="Yang W.F."/>
            <person name="Wang G.Y."/>
            <person name="Li Y.H."/>
            <person name="Zhan D.L."/>
            <person name="Shen Y.T."/>
            <person name="Niu Q.F."/>
            <person name="Chang L."/>
            <person name="Qiu J."/>
            <person name="Zhao L."/>
            <person name="Xie H.B."/>
            <person name="Fu W.Y."/>
            <person name="Jin J."/>
            <person name="Li X.W."/>
            <person name="Jiao Y."/>
            <person name="Zhou C.C."/>
            <person name="Tu T."/>
            <person name="Chai C.Y."/>
            <person name="Gao J.L."/>
            <person name="Fan L.J."/>
            <person name="van de Weg E."/>
            <person name="Wang J.Y."/>
            <person name="Gao Z.S."/>
        </authorList>
    </citation>
    <scope>NUCLEOTIDE SEQUENCE [LARGE SCALE GENOMIC DNA]</scope>
    <source>
        <tissue evidence="5">Leaves</tissue>
    </source>
</reference>
<dbReference type="AlphaFoldDB" id="A0A6A1VJV7"/>
<keyword evidence="2 3" id="KW-0378">Hydrolase</keyword>
<dbReference type="PROSITE" id="PS50802">
    <property type="entry name" value="OTU"/>
    <property type="match status" value="1"/>
</dbReference>
<gene>
    <name evidence="5" type="ORF">CJ030_MR5G025814</name>
</gene>
<dbReference type="GO" id="GO:0004843">
    <property type="term" value="F:cysteine-type deubiquitinase activity"/>
    <property type="evidence" value="ECO:0007669"/>
    <property type="project" value="UniProtKB-UniRule"/>
</dbReference>
<comment type="catalytic activity">
    <reaction evidence="1 3">
        <text>Thiol-dependent hydrolysis of ester, thioester, amide, peptide and isopeptide bonds formed by the C-terminal Gly of ubiquitin (a 76-residue protein attached to proteins as an intracellular targeting signal).</text>
        <dbReference type="EC" id="3.4.19.12"/>
    </reaction>
</comment>
<dbReference type="GO" id="GO:0030968">
    <property type="term" value="P:endoplasmic reticulum unfolded protein response"/>
    <property type="evidence" value="ECO:0007669"/>
    <property type="project" value="TreeGrafter"/>
</dbReference>
<dbReference type="EC" id="3.4.19.12" evidence="3"/>
<comment type="function">
    <text evidence="3">Hydrolase that can remove conjugated ubiquitin from proteins and may therefore play an important regulatory role at the level of protein turnover by preventing degradation.</text>
</comment>
<keyword evidence="3" id="KW-0788">Thiol protease</keyword>
<keyword evidence="3" id="KW-0963">Cytoplasm</keyword>
<accession>A0A6A1VJV7</accession>
<keyword evidence="3" id="KW-0833">Ubl conjugation pathway</keyword>
<dbReference type="OrthoDB" id="409956at2759"/>
<dbReference type="Pfam" id="PF02338">
    <property type="entry name" value="OTU"/>
    <property type="match status" value="1"/>
</dbReference>
<dbReference type="PANTHER" id="PTHR13312">
    <property type="entry name" value="HIV-INDUCED PROTEIN-7-LIKE PROTEASE"/>
    <property type="match status" value="1"/>
</dbReference>
<dbReference type="InterPro" id="IPR003323">
    <property type="entry name" value="OTU_dom"/>
</dbReference>
<dbReference type="GO" id="GO:0016579">
    <property type="term" value="P:protein deubiquitination"/>
    <property type="evidence" value="ECO:0007669"/>
    <property type="project" value="TreeGrafter"/>
</dbReference>